<feature type="domain" description="Ketopantoate reductase C-terminal" evidence="7">
    <location>
        <begin position="183"/>
        <end position="298"/>
    </location>
</feature>
<evidence type="ECO:0000256" key="3">
    <source>
        <dbReference type="ARBA" id="ARBA00023002"/>
    </source>
</evidence>
<dbReference type="SUPFAM" id="SSF48179">
    <property type="entry name" value="6-phosphogluconate dehydrogenase C-terminal domain-like"/>
    <property type="match status" value="1"/>
</dbReference>
<comment type="function">
    <text evidence="4">Catalyzes the NADPH-dependent reduction of ketopantoate into pantoic acid.</text>
</comment>
<feature type="domain" description="Ketopantoate reductase N-terminal" evidence="6">
    <location>
        <begin position="10"/>
        <end position="145"/>
    </location>
</feature>
<dbReference type="InterPro" id="IPR036291">
    <property type="entry name" value="NAD(P)-bd_dom_sf"/>
</dbReference>
<evidence type="ECO:0000256" key="1">
    <source>
        <dbReference type="ARBA" id="ARBA00007870"/>
    </source>
</evidence>
<evidence type="ECO:0000259" key="6">
    <source>
        <dbReference type="Pfam" id="PF02558"/>
    </source>
</evidence>
<comment type="pathway">
    <text evidence="4">Cofactor biosynthesis; (R)-pantothenate biosynthesis; (R)-pantoate from 3-methyl-2-oxobutanoate: step 2/2.</text>
</comment>
<comment type="catalytic activity">
    <reaction evidence="4">
        <text>(R)-pantoate + NADP(+) = 2-dehydropantoate + NADPH + H(+)</text>
        <dbReference type="Rhea" id="RHEA:16233"/>
        <dbReference type="ChEBI" id="CHEBI:11561"/>
        <dbReference type="ChEBI" id="CHEBI:15378"/>
        <dbReference type="ChEBI" id="CHEBI:15980"/>
        <dbReference type="ChEBI" id="CHEBI:57783"/>
        <dbReference type="ChEBI" id="CHEBI:58349"/>
        <dbReference type="EC" id="1.1.1.169"/>
    </reaction>
</comment>
<dbReference type="Proteomes" id="UP000230935">
    <property type="component" value="Unassembled WGS sequence"/>
</dbReference>
<dbReference type="Pfam" id="PF08546">
    <property type="entry name" value="ApbA_C"/>
    <property type="match status" value="1"/>
</dbReference>
<name>A0A2H0W1W0_9BACT</name>
<evidence type="ECO:0000313" key="8">
    <source>
        <dbReference type="EMBL" id="PIS05287.1"/>
    </source>
</evidence>
<protein>
    <recommendedName>
        <fullName evidence="4">2-dehydropantoate 2-reductase</fullName>
        <ecNumber evidence="4">1.1.1.169</ecNumber>
    </recommendedName>
    <alternativeName>
        <fullName evidence="4">Ketopantoate reductase</fullName>
    </alternativeName>
</protein>
<dbReference type="Gene3D" id="3.40.50.720">
    <property type="entry name" value="NAD(P)-binding Rossmann-like Domain"/>
    <property type="match status" value="1"/>
</dbReference>
<evidence type="ECO:0000256" key="4">
    <source>
        <dbReference type="RuleBase" id="RU362068"/>
    </source>
</evidence>
<dbReference type="AlphaFoldDB" id="A0A2H0W1W0"/>
<accession>A0A2H0W1W0</accession>
<dbReference type="GO" id="GO:0015940">
    <property type="term" value="P:pantothenate biosynthetic process"/>
    <property type="evidence" value="ECO:0007669"/>
    <property type="project" value="UniProtKB-UniPathway"/>
</dbReference>
<dbReference type="PANTHER" id="PTHR21708">
    <property type="entry name" value="PROBABLE 2-DEHYDROPANTOATE 2-REDUCTASE"/>
    <property type="match status" value="1"/>
</dbReference>
<sequence length="304" mass="32812">MVKSFNPQLIAILGPGAIGGLIAAILWKQGVDVIAVGTKRTVDLINKEGLKLDSVKYGRFTAHPKATTQLTQTPDLLFVSTKSTNLKSSLNSLKDKFGLGVALLNGLSHMDILRQTLGPKVIAGSILTESYRQSSNEIVHPSKATVVGLAPNEEVGMSEVKQISTWLNGHGIQTKIYANDKEVLWKKLCRLNALACTTAASGMKLGDLRKNSDWMESLLKCLKEAASVAQAEGVSINIEEEIARVNKIGVNFKSSMLRDIENKKTPELEAIPGAIIDAGSKHGISCPVISDLKNQIKRKVKAYA</sequence>
<dbReference type="NCBIfam" id="TIGR00745">
    <property type="entry name" value="apbA_panE"/>
    <property type="match status" value="1"/>
</dbReference>
<dbReference type="SUPFAM" id="SSF51735">
    <property type="entry name" value="NAD(P)-binding Rossmann-fold domains"/>
    <property type="match status" value="1"/>
</dbReference>
<keyword evidence="2 4" id="KW-0521">NADP</keyword>
<dbReference type="EMBL" id="PEZZ01000012">
    <property type="protein sequence ID" value="PIS05287.1"/>
    <property type="molecule type" value="Genomic_DNA"/>
</dbReference>
<dbReference type="GO" id="GO:0005737">
    <property type="term" value="C:cytoplasm"/>
    <property type="evidence" value="ECO:0007669"/>
    <property type="project" value="TreeGrafter"/>
</dbReference>
<dbReference type="EC" id="1.1.1.169" evidence="4"/>
<dbReference type="InterPro" id="IPR008927">
    <property type="entry name" value="6-PGluconate_DH-like_C_sf"/>
</dbReference>
<dbReference type="PANTHER" id="PTHR21708:SF26">
    <property type="entry name" value="2-DEHYDROPANTOATE 2-REDUCTASE"/>
    <property type="match status" value="1"/>
</dbReference>
<dbReference type="Gene3D" id="1.10.1040.10">
    <property type="entry name" value="N-(1-d-carboxylethyl)-l-norvaline Dehydrogenase, domain 2"/>
    <property type="match status" value="1"/>
</dbReference>
<evidence type="ECO:0000256" key="5">
    <source>
        <dbReference type="SAM" id="Phobius"/>
    </source>
</evidence>
<dbReference type="UniPathway" id="UPA00028">
    <property type="reaction ID" value="UER00004"/>
</dbReference>
<reference evidence="9" key="1">
    <citation type="submission" date="2017-09" db="EMBL/GenBank/DDBJ databases">
        <title>Depth-based differentiation of microbial function through sediment-hosted aquifers and enrichment of novel symbionts in the deep terrestrial subsurface.</title>
        <authorList>
            <person name="Probst A.J."/>
            <person name="Ladd B."/>
            <person name="Jarett J.K."/>
            <person name="Geller-Mcgrath D.E."/>
            <person name="Sieber C.M.K."/>
            <person name="Emerson J.B."/>
            <person name="Anantharaman K."/>
            <person name="Thomas B.C."/>
            <person name="Malmstrom R."/>
            <person name="Stieglmeier M."/>
            <person name="Klingl A."/>
            <person name="Woyke T."/>
            <person name="Ryan C.M."/>
            <person name="Banfield J.F."/>
        </authorList>
    </citation>
    <scope>NUCLEOTIDE SEQUENCE [LARGE SCALE GENOMIC DNA]</scope>
</reference>
<evidence type="ECO:0000313" key="9">
    <source>
        <dbReference type="Proteomes" id="UP000230935"/>
    </source>
</evidence>
<dbReference type="InterPro" id="IPR013328">
    <property type="entry name" value="6PGD_dom2"/>
</dbReference>
<dbReference type="InterPro" id="IPR003710">
    <property type="entry name" value="ApbA"/>
</dbReference>
<comment type="caution">
    <text evidence="8">The sequence shown here is derived from an EMBL/GenBank/DDBJ whole genome shotgun (WGS) entry which is preliminary data.</text>
</comment>
<dbReference type="InterPro" id="IPR013332">
    <property type="entry name" value="KPR_N"/>
</dbReference>
<keyword evidence="3 4" id="KW-0560">Oxidoreductase</keyword>
<proteinExistence type="inferred from homology"/>
<dbReference type="InterPro" id="IPR013752">
    <property type="entry name" value="KPA_reductase"/>
</dbReference>
<keyword evidence="5" id="KW-0472">Membrane</keyword>
<feature type="transmembrane region" description="Helical" evidence="5">
    <location>
        <begin position="9"/>
        <end position="27"/>
    </location>
</feature>
<keyword evidence="5" id="KW-0812">Transmembrane</keyword>
<gene>
    <name evidence="8" type="ORF">COT81_01870</name>
</gene>
<dbReference type="GO" id="GO:0008677">
    <property type="term" value="F:2-dehydropantoate 2-reductase activity"/>
    <property type="evidence" value="ECO:0007669"/>
    <property type="project" value="UniProtKB-EC"/>
</dbReference>
<keyword evidence="4" id="KW-0566">Pantothenate biosynthesis</keyword>
<dbReference type="Pfam" id="PF02558">
    <property type="entry name" value="ApbA"/>
    <property type="match status" value="1"/>
</dbReference>
<dbReference type="InterPro" id="IPR051402">
    <property type="entry name" value="KPR-Related"/>
</dbReference>
<evidence type="ECO:0000256" key="2">
    <source>
        <dbReference type="ARBA" id="ARBA00022857"/>
    </source>
</evidence>
<keyword evidence="5" id="KW-1133">Transmembrane helix</keyword>
<evidence type="ECO:0000259" key="7">
    <source>
        <dbReference type="Pfam" id="PF08546"/>
    </source>
</evidence>
<organism evidence="8 9">
    <name type="scientific">Candidatus Buchananbacteria bacterium CG10_big_fil_rev_8_21_14_0_10_42_9</name>
    <dbReference type="NCBI Taxonomy" id="1974526"/>
    <lineage>
        <taxon>Bacteria</taxon>
        <taxon>Candidatus Buchananiibacteriota</taxon>
    </lineage>
</organism>
<comment type="similarity">
    <text evidence="1 4">Belongs to the ketopantoate reductase family.</text>
</comment>